<comment type="similarity">
    <text evidence="3 13">Belongs to the iron-sulfur dependent L-serine dehydratase family.</text>
</comment>
<dbReference type="GO" id="GO:0006094">
    <property type="term" value="P:gluconeogenesis"/>
    <property type="evidence" value="ECO:0007669"/>
    <property type="project" value="UniProtKB-KW"/>
</dbReference>
<evidence type="ECO:0000256" key="7">
    <source>
        <dbReference type="ARBA" id="ARBA00022485"/>
    </source>
</evidence>
<dbReference type="KEGG" id="nah:F5544_24830"/>
<dbReference type="Pfam" id="PF03313">
    <property type="entry name" value="SDH_alpha"/>
    <property type="match status" value="1"/>
</dbReference>
<name>A0A6G9YHZ9_9NOCA</name>
<dbReference type="EMBL" id="CP046172">
    <property type="protein sequence ID" value="QIS12821.1"/>
    <property type="molecule type" value="Genomic_DNA"/>
</dbReference>
<dbReference type="Pfam" id="PF03315">
    <property type="entry name" value="SDH_beta"/>
    <property type="match status" value="1"/>
</dbReference>
<evidence type="ECO:0000256" key="3">
    <source>
        <dbReference type="ARBA" id="ARBA00008636"/>
    </source>
</evidence>
<keyword evidence="9 13" id="KW-0408">Iron</keyword>
<proteinExistence type="inferred from homology"/>
<reference evidence="16 17" key="1">
    <citation type="journal article" date="2019" name="ACS Chem. Biol.">
        <title>Identification and Mobilization of a Cryptic Antibiotic Biosynthesis Gene Locus from a Human-Pathogenic Nocardia Isolate.</title>
        <authorList>
            <person name="Herisse M."/>
            <person name="Ishida K."/>
            <person name="Porter J.L."/>
            <person name="Howden B."/>
            <person name="Hertweck C."/>
            <person name="Stinear T.P."/>
            <person name="Pidot S.J."/>
        </authorList>
    </citation>
    <scope>NUCLEOTIDE SEQUENCE [LARGE SCALE GENOMIC DNA]</scope>
    <source>
        <strain evidence="16 17">AUSMDU00012717</strain>
    </source>
</reference>
<evidence type="ECO:0000259" key="14">
    <source>
        <dbReference type="Pfam" id="PF03313"/>
    </source>
</evidence>
<dbReference type="FunFam" id="3.30.1330.90:FF:000001">
    <property type="entry name" value="L-serine ammonia-lyase 1"/>
    <property type="match status" value="1"/>
</dbReference>
<keyword evidence="7 13" id="KW-0004">4Fe-4S</keyword>
<dbReference type="GO" id="GO:0003941">
    <property type="term" value="F:L-serine ammonia-lyase activity"/>
    <property type="evidence" value="ECO:0007669"/>
    <property type="project" value="UniProtKB-UniRule"/>
</dbReference>
<evidence type="ECO:0000256" key="2">
    <source>
        <dbReference type="ARBA" id="ARBA00004742"/>
    </source>
</evidence>
<comment type="cofactor">
    <cofactor evidence="1 13">
        <name>[4Fe-4S] cluster</name>
        <dbReference type="ChEBI" id="CHEBI:49883"/>
    </cofactor>
</comment>
<dbReference type="PANTHER" id="PTHR30182">
    <property type="entry name" value="L-SERINE DEHYDRATASE"/>
    <property type="match status" value="1"/>
</dbReference>
<sequence length="483" mass="50652">MPHRAHRSARRPGRRTGATFSALHRTAGPGVTISVFDLFRVGIGPSSSHTVGPMRAAAAFVDRLKSAGLLHDTATISVELYGSLGATGHGHGSVEAVLAGLAGERPETVDPDVVPAIAARVRETGRLPLGGVHPIACAIDDVVLLGGTKLAFHTNGMLFRAKDIDGRVRFERTYYSIGGGFVLDEDEIDRPVAASVAVPHPFHTADELLALTRATGRSIAELVLVNEMSWRGADQVRGELLGIWDVMRQCVDRGMTGTGVLPGALRVRRRAAALHERLCAESDERDPLRAMEWVTLYAMAVNEENAAGGRVVTAPTNGAAGIVPAVLNYVRRFVTDSDASVVEFLLTAGAIGQLIKENASISGAEVGCQGEVGSACAMAAAGLAAVLGGTPEQIENAAEIGIEHNLGLTCDPIGGLVQIPCIERNGIAAVKAITAARMAVRGDGRHHVSLDKVIQTMRATGADMLDKYKETSRGGLAVAVVEC</sequence>
<dbReference type="GO" id="GO:0051539">
    <property type="term" value="F:4 iron, 4 sulfur cluster binding"/>
    <property type="evidence" value="ECO:0007669"/>
    <property type="project" value="UniProtKB-UniRule"/>
</dbReference>
<comment type="pathway">
    <text evidence="2">Carbohydrate biosynthesis; gluconeogenesis.</text>
</comment>
<protein>
    <recommendedName>
        <fullName evidence="5 13">L-serine dehydratase</fullName>
        <ecNumber evidence="4 13">4.3.1.17</ecNumber>
    </recommendedName>
</protein>
<dbReference type="PANTHER" id="PTHR30182:SF1">
    <property type="entry name" value="L-SERINE DEHYDRATASE 1"/>
    <property type="match status" value="1"/>
</dbReference>
<evidence type="ECO:0000313" key="16">
    <source>
        <dbReference type="EMBL" id="QIS12821.1"/>
    </source>
</evidence>
<accession>A0A6G9YHZ9</accession>
<dbReference type="GO" id="GO:0046872">
    <property type="term" value="F:metal ion binding"/>
    <property type="evidence" value="ECO:0007669"/>
    <property type="project" value="UniProtKB-KW"/>
</dbReference>
<feature type="domain" description="Serine dehydratase-like alpha subunit" evidence="14">
    <location>
        <begin position="216"/>
        <end position="477"/>
    </location>
</feature>
<dbReference type="InterPro" id="IPR005131">
    <property type="entry name" value="Ser_deHydtase_bsu"/>
</dbReference>
<dbReference type="InterPro" id="IPR004644">
    <property type="entry name" value="Fe-S_L-Ser_mono"/>
</dbReference>
<evidence type="ECO:0000256" key="6">
    <source>
        <dbReference type="ARBA" id="ARBA00022432"/>
    </source>
</evidence>
<dbReference type="InterPro" id="IPR029009">
    <property type="entry name" value="ASB_dom_sf"/>
</dbReference>
<comment type="catalytic activity">
    <reaction evidence="12 13">
        <text>L-serine = pyruvate + NH4(+)</text>
        <dbReference type="Rhea" id="RHEA:19169"/>
        <dbReference type="ChEBI" id="CHEBI:15361"/>
        <dbReference type="ChEBI" id="CHEBI:28938"/>
        <dbReference type="ChEBI" id="CHEBI:33384"/>
        <dbReference type="EC" id="4.3.1.17"/>
    </reaction>
</comment>
<dbReference type="InterPro" id="IPR051318">
    <property type="entry name" value="Fe-S_L-Ser"/>
</dbReference>
<evidence type="ECO:0000259" key="15">
    <source>
        <dbReference type="Pfam" id="PF03315"/>
    </source>
</evidence>
<evidence type="ECO:0000256" key="5">
    <source>
        <dbReference type="ARBA" id="ARBA00018995"/>
    </source>
</evidence>
<evidence type="ECO:0000256" key="9">
    <source>
        <dbReference type="ARBA" id="ARBA00023004"/>
    </source>
</evidence>
<dbReference type="NCBIfam" id="TIGR00720">
    <property type="entry name" value="sda_mono"/>
    <property type="match status" value="1"/>
</dbReference>
<evidence type="ECO:0000256" key="10">
    <source>
        <dbReference type="ARBA" id="ARBA00023014"/>
    </source>
</evidence>
<dbReference type="Proteomes" id="UP000503540">
    <property type="component" value="Chromosome"/>
</dbReference>
<keyword evidence="6 13" id="KW-0312">Gluconeogenesis</keyword>
<dbReference type="EC" id="4.3.1.17" evidence="4 13"/>
<evidence type="ECO:0000313" key="17">
    <source>
        <dbReference type="Proteomes" id="UP000503540"/>
    </source>
</evidence>
<evidence type="ECO:0000256" key="4">
    <source>
        <dbReference type="ARBA" id="ARBA00012093"/>
    </source>
</evidence>
<keyword evidence="11 13" id="KW-0456">Lyase</keyword>
<gene>
    <name evidence="16" type="ORF">F5544_24830</name>
</gene>
<dbReference type="AlphaFoldDB" id="A0A6G9YHZ9"/>
<keyword evidence="10 13" id="KW-0411">Iron-sulfur</keyword>
<keyword evidence="8 13" id="KW-0479">Metal-binding</keyword>
<evidence type="ECO:0000256" key="1">
    <source>
        <dbReference type="ARBA" id="ARBA00001966"/>
    </source>
</evidence>
<evidence type="ECO:0000256" key="12">
    <source>
        <dbReference type="ARBA" id="ARBA00049406"/>
    </source>
</evidence>
<evidence type="ECO:0000256" key="13">
    <source>
        <dbReference type="RuleBase" id="RU366059"/>
    </source>
</evidence>
<organism evidence="16 17">
    <name type="scientific">Nocardia arthritidis</name>
    <dbReference type="NCBI Taxonomy" id="228602"/>
    <lineage>
        <taxon>Bacteria</taxon>
        <taxon>Bacillati</taxon>
        <taxon>Actinomycetota</taxon>
        <taxon>Actinomycetes</taxon>
        <taxon>Mycobacteriales</taxon>
        <taxon>Nocardiaceae</taxon>
        <taxon>Nocardia</taxon>
    </lineage>
</organism>
<evidence type="ECO:0000256" key="11">
    <source>
        <dbReference type="ARBA" id="ARBA00023239"/>
    </source>
</evidence>
<keyword evidence="17" id="KW-1185">Reference proteome</keyword>
<evidence type="ECO:0000256" key="8">
    <source>
        <dbReference type="ARBA" id="ARBA00022723"/>
    </source>
</evidence>
<dbReference type="SUPFAM" id="SSF143548">
    <property type="entry name" value="Serine metabolism enzymes domain"/>
    <property type="match status" value="1"/>
</dbReference>
<dbReference type="Gene3D" id="3.30.1330.90">
    <property type="entry name" value="D-3-phosphoglycerate dehydrogenase, domain 3"/>
    <property type="match status" value="1"/>
</dbReference>
<dbReference type="InterPro" id="IPR005130">
    <property type="entry name" value="Ser_deHydtase-like_asu"/>
</dbReference>
<feature type="domain" description="Serine dehydratase beta chain" evidence="15">
    <location>
        <begin position="34"/>
        <end position="187"/>
    </location>
</feature>